<reference evidence="5" key="1">
    <citation type="submission" date="2009-08" db="EMBL/GenBank/DDBJ databases">
        <title>Annotation of Salpingoeca rosetta.</title>
        <authorList>
            <consortium name="The Broad Institute Genome Sequencing Platform"/>
            <person name="Russ C."/>
            <person name="Cuomo C."/>
            <person name="Burger G."/>
            <person name="Gray M.W."/>
            <person name="Holland P.W.H."/>
            <person name="King N."/>
            <person name="Lang F.B.F."/>
            <person name="Roger A.J."/>
            <person name="Ruiz-Trillo I."/>
            <person name="Young S.K."/>
            <person name="Zeng Q."/>
            <person name="Gargeya S."/>
            <person name="Alvarado L."/>
            <person name="Berlin A."/>
            <person name="Chapman S.B."/>
            <person name="Chen Z."/>
            <person name="Freedman E."/>
            <person name="Gellesch M."/>
            <person name="Goldberg J."/>
            <person name="Griggs A."/>
            <person name="Gujja S."/>
            <person name="Heilman E."/>
            <person name="Heiman D."/>
            <person name="Howarth C."/>
            <person name="Mehta T."/>
            <person name="Neiman D."/>
            <person name="Pearson M."/>
            <person name="Roberts A."/>
            <person name="Saif S."/>
            <person name="Shea T."/>
            <person name="Shenoy N."/>
            <person name="Sisk P."/>
            <person name="Stolte C."/>
            <person name="Sykes S."/>
            <person name="White J."/>
            <person name="Yandava C."/>
            <person name="Haas B."/>
            <person name="Nusbaum C."/>
            <person name="Birren B."/>
        </authorList>
    </citation>
    <scope>NUCLEOTIDE SEQUENCE [LARGE SCALE GENOMIC DNA]</scope>
    <source>
        <strain evidence="5">ATCC 50818</strain>
    </source>
</reference>
<feature type="coiled-coil region" evidence="3">
    <location>
        <begin position="107"/>
        <end position="134"/>
    </location>
</feature>
<feature type="compositionally biased region" description="Basic and acidic residues" evidence="4">
    <location>
        <begin position="382"/>
        <end position="400"/>
    </location>
</feature>
<keyword evidence="2" id="KW-0333">Golgi apparatus</keyword>
<dbReference type="PANTHER" id="PTHR15954">
    <property type="entry name" value="VACUOLAR PROTEIN SORTING-ASSOCIATED PROTEIN 51 HOMOLOG"/>
    <property type="match status" value="1"/>
</dbReference>
<dbReference type="GO" id="GO:0006869">
    <property type="term" value="P:lipid transport"/>
    <property type="evidence" value="ECO:0007669"/>
    <property type="project" value="UniProtKB-UniRule"/>
</dbReference>
<dbReference type="AlphaFoldDB" id="F2U4F2"/>
<dbReference type="InParanoid" id="F2U4F2"/>
<feature type="compositionally biased region" description="Acidic residues" evidence="4">
    <location>
        <begin position="401"/>
        <end position="411"/>
    </location>
</feature>
<dbReference type="Proteomes" id="UP000007799">
    <property type="component" value="Unassembled WGS sequence"/>
</dbReference>
<keyword evidence="2" id="KW-0653">Protein transport</keyword>
<keyword evidence="6" id="KW-1185">Reference proteome</keyword>
<dbReference type="GO" id="GO:0005829">
    <property type="term" value="C:cytosol"/>
    <property type="evidence" value="ECO:0007669"/>
    <property type="project" value="GOC"/>
</dbReference>
<sequence>MSDSGASSSAGGDDADRRRRRRRGLLRMYYGASKEEEDKKKKQNPLDLDGESFDGDAYLAKMYRTHHLQSIIDKESKLGREIKALDSDMQTLVYENYNKFISATDTIRKMKTQVDSMEAEMQKLAENMEQTSKLSEDITTTLRPRRTEISRLASGHVMLKKFQFLFELPARLRQCVDMGAVAQAVGYYGKASRVLEAYRDLESFRGIYTSCREIMRALHNDLQAKVEDPNTSLAEIRETLPLLAQIGFDSEDALSARLLQQAKRQWDTDRTAQEENYSRDLEAFAALQAEEAERETADTAKATVGDDGDDDDDDGGGGDGGGEHNKERDEGQQQDQEEHSPQQHNEVGDGNEDEEEDAVTAAAGVTEGAVAQRGGGGDNVDDTTKSGDDEGSRREVQPTHEEEEEEEEEEEAKQLLQAPTKKKKKKKMTAATLAHKPLAAFLTFTRKRLFYGLVEWIMCYQDIFLPQGKQDNEDREKQEQELFSFVQNLITTDFLPSLKSKLSAVLEWPKLTAADITNALQQTHQRISTLAGVLTGGDLTADGLQVVVDVADTYTQRCIAGVHTTLGCIMASALEKATDLNAFDKAVEDACAAVDEAMLAAKDDLSTLAAGSFAPEHDFFSSTFVNKHVRQELLLQSAIHLSSTIEHEATTNWRALLSYRIAFEWTENRLSTSTRNILRAFPAQSTHKDDLLKEEVLSVGRRACKWLLNKFTQLSGTAMSKEMILSVRETAPLSTPQDDDKPSPRIAGVVKELGELAGKLSGVMPAPKSSPLSSLSPFGSRIQRDAVTNVHRLFLEAIQVFQEPKNTLDSVLSCVLLIILKAFSEAIRECTLTPAAAHQLQVDAVYLHTHLTAFVYDEDVEGSVCALLAQAVNAVLRRTPEPPALLPVLDTA</sequence>
<dbReference type="GO" id="GO:0042147">
    <property type="term" value="P:retrograde transport, endosome to Golgi"/>
    <property type="evidence" value="ECO:0007669"/>
    <property type="project" value="UniProtKB-UniRule"/>
</dbReference>
<keyword evidence="2" id="KW-0813">Transport</keyword>
<evidence type="ECO:0000256" key="3">
    <source>
        <dbReference type="SAM" id="Coils"/>
    </source>
</evidence>
<dbReference type="eggNOG" id="KOG2346">
    <property type="taxonomic scope" value="Eukaryota"/>
</dbReference>
<protein>
    <recommendedName>
        <fullName evidence="2">Vacuolar protein sorting-associated protein 51 homolog</fullName>
    </recommendedName>
</protein>
<comment type="subcellular location">
    <subcellularLocation>
        <location evidence="2">Golgi apparatus</location>
        <location evidence="2">trans-Golgi network</location>
    </subcellularLocation>
</comment>
<dbReference type="GO" id="GO:0000938">
    <property type="term" value="C:GARP complex"/>
    <property type="evidence" value="ECO:0007669"/>
    <property type="project" value="UniProtKB-UniRule"/>
</dbReference>
<evidence type="ECO:0000313" key="5">
    <source>
        <dbReference type="EMBL" id="EGD82518.1"/>
    </source>
</evidence>
<feature type="compositionally biased region" description="Basic and acidic residues" evidence="4">
    <location>
        <begin position="321"/>
        <end position="341"/>
    </location>
</feature>
<dbReference type="EMBL" id="GL832961">
    <property type="protein sequence ID" value="EGD82518.1"/>
    <property type="molecule type" value="Genomic_DNA"/>
</dbReference>
<feature type="region of interest" description="Disordered" evidence="4">
    <location>
        <begin position="25"/>
        <end position="50"/>
    </location>
</feature>
<dbReference type="GO" id="GO:0016020">
    <property type="term" value="C:membrane"/>
    <property type="evidence" value="ECO:0007669"/>
    <property type="project" value="TreeGrafter"/>
</dbReference>
<dbReference type="Pfam" id="PF08700">
    <property type="entry name" value="VPS51_Exo84_N"/>
    <property type="match status" value="1"/>
</dbReference>
<keyword evidence="3" id="KW-0175">Coiled coil</keyword>
<dbReference type="GeneID" id="16076341"/>
<comment type="function">
    <text evidence="2">Acts as component of the GARP complex that is involved in retrograde transport from early and late endosomes to the trans-Golgi network (TGN).</text>
</comment>
<gene>
    <name evidence="5" type="ORF">PTSG_03168</name>
</gene>
<dbReference type="STRING" id="946362.F2U4F2"/>
<dbReference type="PANTHER" id="PTHR15954:SF4">
    <property type="entry name" value="VACUOLAR PROTEIN SORTING-ASSOCIATED PROTEIN 51 HOMOLOG"/>
    <property type="match status" value="1"/>
</dbReference>
<keyword evidence="2" id="KW-0445">Lipid transport</keyword>
<dbReference type="GO" id="GO:0007041">
    <property type="term" value="P:lysosomal transport"/>
    <property type="evidence" value="ECO:0007669"/>
    <property type="project" value="TreeGrafter"/>
</dbReference>
<feature type="compositionally biased region" description="Low complexity" evidence="4">
    <location>
        <begin position="1"/>
        <end position="12"/>
    </location>
</feature>
<feature type="compositionally biased region" description="Acidic residues" evidence="4">
    <location>
        <begin position="306"/>
        <end position="316"/>
    </location>
</feature>
<evidence type="ECO:0000256" key="1">
    <source>
        <dbReference type="ARBA" id="ARBA00006080"/>
    </source>
</evidence>
<comment type="similarity">
    <text evidence="1 2">Belongs to the VPS51 family.</text>
</comment>
<dbReference type="FunCoup" id="F2U4F2">
    <property type="interactions" value="1190"/>
</dbReference>
<dbReference type="KEGG" id="sre:PTSG_03168"/>
<dbReference type="GO" id="GO:0032456">
    <property type="term" value="P:endocytic recycling"/>
    <property type="evidence" value="ECO:0007669"/>
    <property type="project" value="TreeGrafter"/>
</dbReference>
<feature type="region of interest" description="Disordered" evidence="4">
    <location>
        <begin position="1"/>
        <end position="20"/>
    </location>
</feature>
<organism evidence="6">
    <name type="scientific">Salpingoeca rosetta (strain ATCC 50818 / BSB-021)</name>
    <dbReference type="NCBI Taxonomy" id="946362"/>
    <lineage>
        <taxon>Eukaryota</taxon>
        <taxon>Choanoflagellata</taxon>
        <taxon>Craspedida</taxon>
        <taxon>Salpingoecidae</taxon>
        <taxon>Salpingoeca</taxon>
    </lineage>
</organism>
<comment type="subunit">
    <text evidence="2">Component of the Golgi-associated retrograde protein (GARP) complex.</text>
</comment>
<feature type="compositionally biased region" description="Low complexity" evidence="4">
    <location>
        <begin position="359"/>
        <end position="371"/>
    </location>
</feature>
<name>F2U4F2_SALR5</name>
<proteinExistence type="inferred from homology"/>
<accession>F2U4F2</accession>
<feature type="compositionally biased region" description="Acidic residues" evidence="4">
    <location>
        <begin position="349"/>
        <end position="358"/>
    </location>
</feature>
<evidence type="ECO:0000256" key="2">
    <source>
        <dbReference type="RuleBase" id="RU368010"/>
    </source>
</evidence>
<evidence type="ECO:0000313" key="6">
    <source>
        <dbReference type="Proteomes" id="UP000007799"/>
    </source>
</evidence>
<dbReference type="GO" id="GO:0015031">
    <property type="term" value="P:protein transport"/>
    <property type="evidence" value="ECO:0007669"/>
    <property type="project" value="UniProtKB-UniRule"/>
</dbReference>
<dbReference type="GO" id="GO:0007030">
    <property type="term" value="P:Golgi organization"/>
    <property type="evidence" value="ECO:0007669"/>
    <property type="project" value="UniProtKB-UniRule"/>
</dbReference>
<dbReference type="GO" id="GO:1990745">
    <property type="term" value="C:EARP complex"/>
    <property type="evidence" value="ECO:0007669"/>
    <property type="project" value="TreeGrafter"/>
</dbReference>
<feature type="region of interest" description="Disordered" evidence="4">
    <location>
        <begin position="290"/>
        <end position="425"/>
    </location>
</feature>
<evidence type="ECO:0000256" key="4">
    <source>
        <dbReference type="SAM" id="MobiDB-lite"/>
    </source>
</evidence>
<dbReference type="GO" id="GO:0048193">
    <property type="term" value="P:Golgi vesicle transport"/>
    <property type="evidence" value="ECO:0007669"/>
    <property type="project" value="TreeGrafter"/>
</dbReference>
<dbReference type="OrthoDB" id="203678at2759"/>
<dbReference type="RefSeq" id="XP_004995754.1">
    <property type="nucleotide sequence ID" value="XM_004995697.1"/>
</dbReference>
<dbReference type="InterPro" id="IPR014812">
    <property type="entry name" value="Vps51"/>
</dbReference>